<keyword evidence="3" id="KW-1185">Reference proteome</keyword>
<protein>
    <submittedName>
        <fullName evidence="2">Uncharacterized protein</fullName>
    </submittedName>
</protein>
<feature type="region of interest" description="Disordered" evidence="1">
    <location>
        <begin position="178"/>
        <end position="201"/>
    </location>
</feature>
<sequence>MDSTRANYRDKIKAKAREEDHRLVRQMKESDLRNRSLGDKRKKRLAEFSKSVQSVCDWIAPGIYYNRDSSTTIPKAVVDLEEWKLIVLKAKNDRRTQDIDASSLGPFIATHMKGSVERRARLEHAKMLEGISIERTIALPVDKAAVPKVDESKKIAKVPAGPLPIYRNPPPKDVLKAIPQSSSSSTGLRKRELVRQGSVRTQPLRFNEDPVLLNRDTGRYSDTVCPPRTPITAAGFTFAPKDPMASSQLLTPVVKPTVHFKPFAVKSAAAASTVPPTTAVPQKAVVKAKKEMDALEGKVLHLAERKIHLEGGKALENGWFEIADDADWDFC</sequence>
<organism evidence="2 3">
    <name type="scientific">Rhynchosporium agropyri</name>
    <dbReference type="NCBI Taxonomy" id="914238"/>
    <lineage>
        <taxon>Eukaryota</taxon>
        <taxon>Fungi</taxon>
        <taxon>Dikarya</taxon>
        <taxon>Ascomycota</taxon>
        <taxon>Pezizomycotina</taxon>
        <taxon>Leotiomycetes</taxon>
        <taxon>Helotiales</taxon>
        <taxon>Ploettnerulaceae</taxon>
        <taxon>Rhynchosporium</taxon>
    </lineage>
</organism>
<dbReference type="AlphaFoldDB" id="A0A1E1JWD4"/>
<gene>
    <name evidence="2" type="ORF">RAG0_01171</name>
</gene>
<feature type="region of interest" description="Disordered" evidence="1">
    <location>
        <begin position="1"/>
        <end position="36"/>
    </location>
</feature>
<evidence type="ECO:0000313" key="3">
    <source>
        <dbReference type="Proteomes" id="UP000178912"/>
    </source>
</evidence>
<evidence type="ECO:0000256" key="1">
    <source>
        <dbReference type="SAM" id="MobiDB-lite"/>
    </source>
</evidence>
<feature type="compositionally biased region" description="Basic and acidic residues" evidence="1">
    <location>
        <begin position="7"/>
        <end position="36"/>
    </location>
</feature>
<name>A0A1E1JWD4_9HELO</name>
<dbReference type="Proteomes" id="UP000178912">
    <property type="component" value="Unassembled WGS sequence"/>
</dbReference>
<evidence type="ECO:0000313" key="2">
    <source>
        <dbReference type="EMBL" id="CZS90032.1"/>
    </source>
</evidence>
<proteinExistence type="predicted"/>
<dbReference type="EMBL" id="FJUX01000004">
    <property type="protein sequence ID" value="CZS90032.1"/>
    <property type="molecule type" value="Genomic_DNA"/>
</dbReference>
<reference evidence="3" key="1">
    <citation type="submission" date="2016-03" db="EMBL/GenBank/DDBJ databases">
        <authorList>
            <person name="Guldener U."/>
        </authorList>
    </citation>
    <scope>NUCLEOTIDE SEQUENCE [LARGE SCALE GENOMIC DNA]</scope>
    <source>
        <strain evidence="3">04CH-RAC-A.6.1</strain>
    </source>
</reference>
<accession>A0A1E1JWD4</accession>